<dbReference type="CDD" id="cd02696">
    <property type="entry name" value="MurNAc-LAA"/>
    <property type="match status" value="1"/>
</dbReference>
<sequence>MYKICIDAGHGGYDTGNILGGLQEKSLSLGVAQALNSLLTKDGNFEVVMTRSGDYSAGHYENQVARELSERARISNEYEADLFSFYPLLDRWTGF</sequence>
<dbReference type="PANTHER" id="PTHR30404">
    <property type="entry name" value="N-ACETYLMURAMOYL-L-ALANINE AMIDASE"/>
    <property type="match status" value="1"/>
</dbReference>
<reference evidence="3" key="1">
    <citation type="submission" date="2023-04" db="EMBL/GenBank/DDBJ databases">
        <title>Characterization and genome study of newly isolated Alicyclobacillus-specific phaga.</title>
        <authorList>
            <person name="Shymialevich D."/>
            <person name="Wojcicki M."/>
            <person name="Srednicka P."/>
            <person name="Swider O."/>
        </authorList>
    </citation>
    <scope>NUCLEOTIDE SEQUENCE</scope>
</reference>
<dbReference type="InterPro" id="IPR050695">
    <property type="entry name" value="N-acetylmuramoyl_amidase_3"/>
</dbReference>
<dbReference type="Gene3D" id="3.40.630.40">
    <property type="entry name" value="Zn-dependent exopeptidases"/>
    <property type="match status" value="1"/>
</dbReference>
<evidence type="ECO:0000313" key="3">
    <source>
        <dbReference type="EMBL" id="WJJ55286.1"/>
    </source>
</evidence>
<dbReference type="SUPFAM" id="SSF53187">
    <property type="entry name" value="Zn-dependent exopeptidases"/>
    <property type="match status" value="1"/>
</dbReference>
<proteinExistence type="predicted"/>
<dbReference type="InterPro" id="IPR002508">
    <property type="entry name" value="MurNAc-LAA_cat"/>
</dbReference>
<gene>
    <name evidence="3" type="ORF">QB910_000042</name>
</gene>
<dbReference type="Pfam" id="PF01520">
    <property type="entry name" value="Amidase_3"/>
    <property type="match status" value="1"/>
</dbReference>
<organism evidence="3">
    <name type="scientific">Alicyclobacillus phage KKP_3916</name>
    <dbReference type="NCBI Taxonomy" id="3040651"/>
    <lineage>
        <taxon>Viruses</taxon>
        <taxon>Duplodnaviria</taxon>
        <taxon>Heunggongvirae</taxon>
        <taxon>Uroviricota</taxon>
        <taxon>Caudoviricetes</taxon>
    </lineage>
</organism>
<evidence type="ECO:0000256" key="1">
    <source>
        <dbReference type="ARBA" id="ARBA00022801"/>
    </source>
</evidence>
<evidence type="ECO:0000259" key="2">
    <source>
        <dbReference type="Pfam" id="PF01520"/>
    </source>
</evidence>
<accession>A0AAT9V7K2</accession>
<keyword evidence="1" id="KW-0378">Hydrolase</keyword>
<dbReference type="GO" id="GO:0008745">
    <property type="term" value="F:N-acetylmuramoyl-L-alanine amidase activity"/>
    <property type="evidence" value="ECO:0007669"/>
    <property type="project" value="InterPro"/>
</dbReference>
<feature type="domain" description="MurNAc-LAA" evidence="2">
    <location>
        <begin position="4"/>
        <end position="83"/>
    </location>
</feature>
<protein>
    <recommendedName>
        <fullName evidence="2">MurNAc-LAA domain-containing protein</fullName>
    </recommendedName>
</protein>
<dbReference type="EMBL" id="OQ846916">
    <property type="protein sequence ID" value="WJJ55286.1"/>
    <property type="molecule type" value="Genomic_DNA"/>
</dbReference>
<dbReference type="GO" id="GO:0009253">
    <property type="term" value="P:peptidoglycan catabolic process"/>
    <property type="evidence" value="ECO:0007669"/>
    <property type="project" value="InterPro"/>
</dbReference>
<name>A0AAT9V7K2_9CAUD</name>
<dbReference type="PANTHER" id="PTHR30404:SF0">
    <property type="entry name" value="N-ACETYLMURAMOYL-L-ALANINE AMIDASE AMIC"/>
    <property type="match status" value="1"/>
</dbReference>